<dbReference type="EMBL" id="ML145189">
    <property type="protein sequence ID" value="TBU54409.1"/>
    <property type="molecule type" value="Genomic_DNA"/>
</dbReference>
<keyword evidence="2" id="KW-1185">Reference proteome</keyword>
<reference evidence="1 2" key="1">
    <citation type="submission" date="2019-01" db="EMBL/GenBank/DDBJ databases">
        <title>Draft genome sequences of three monokaryotic isolates of the white-rot basidiomycete fungus Dichomitus squalens.</title>
        <authorList>
            <consortium name="DOE Joint Genome Institute"/>
            <person name="Lopez S.C."/>
            <person name="Andreopoulos B."/>
            <person name="Pangilinan J."/>
            <person name="Lipzen A."/>
            <person name="Riley R."/>
            <person name="Ahrendt S."/>
            <person name="Ng V."/>
            <person name="Barry K."/>
            <person name="Daum C."/>
            <person name="Grigoriev I.V."/>
            <person name="Hilden K.S."/>
            <person name="Makela M.R."/>
            <person name="de Vries R.P."/>
        </authorList>
    </citation>
    <scope>NUCLEOTIDE SEQUENCE [LARGE SCALE GENOMIC DNA]</scope>
    <source>
        <strain evidence="1 2">CBS 464.89</strain>
    </source>
</reference>
<gene>
    <name evidence="1" type="ORF">BD310DRAFT_935897</name>
</gene>
<name>A0A4Q9PJW1_9APHY</name>
<sequence length="90" mass="10045">MLQCRRERGGFASRCSRPGGCLEGCSLCCLSPRCSLYDSLPLLTLTVYIAACPSWTRFHLQDPSKRREDLPELDYARLTHQAAVCAAHTL</sequence>
<accession>A0A4Q9PJW1</accession>
<organism evidence="1 2">
    <name type="scientific">Dichomitus squalens</name>
    <dbReference type="NCBI Taxonomy" id="114155"/>
    <lineage>
        <taxon>Eukaryota</taxon>
        <taxon>Fungi</taxon>
        <taxon>Dikarya</taxon>
        <taxon>Basidiomycota</taxon>
        <taxon>Agaricomycotina</taxon>
        <taxon>Agaricomycetes</taxon>
        <taxon>Polyporales</taxon>
        <taxon>Polyporaceae</taxon>
        <taxon>Dichomitus</taxon>
    </lineage>
</organism>
<evidence type="ECO:0000313" key="1">
    <source>
        <dbReference type="EMBL" id="TBU54409.1"/>
    </source>
</evidence>
<proteinExistence type="predicted"/>
<protein>
    <submittedName>
        <fullName evidence="1">Uncharacterized protein</fullName>
    </submittedName>
</protein>
<dbReference type="AlphaFoldDB" id="A0A4Q9PJW1"/>
<dbReference type="Proteomes" id="UP000292082">
    <property type="component" value="Unassembled WGS sequence"/>
</dbReference>
<evidence type="ECO:0000313" key="2">
    <source>
        <dbReference type="Proteomes" id="UP000292082"/>
    </source>
</evidence>